<dbReference type="EMBL" id="DYUX01000013">
    <property type="protein sequence ID" value="HJG41404.1"/>
    <property type="molecule type" value="Genomic_DNA"/>
</dbReference>
<organism evidence="1 2">
    <name type="scientific">Bifidobacterium pullorum subsp. gallinarum</name>
    <dbReference type="NCBI Taxonomy" id="78344"/>
    <lineage>
        <taxon>Bacteria</taxon>
        <taxon>Bacillati</taxon>
        <taxon>Actinomycetota</taxon>
        <taxon>Actinomycetes</taxon>
        <taxon>Bifidobacteriales</taxon>
        <taxon>Bifidobacteriaceae</taxon>
        <taxon>Bifidobacterium</taxon>
    </lineage>
</organism>
<dbReference type="Proteomes" id="UP000786560">
    <property type="component" value="Unassembled WGS sequence"/>
</dbReference>
<comment type="caution">
    <text evidence="1">The sequence shown here is derived from an EMBL/GenBank/DDBJ whole genome shotgun (WGS) entry which is preliminary data.</text>
</comment>
<reference evidence="1" key="2">
    <citation type="submission" date="2021-09" db="EMBL/GenBank/DDBJ databases">
        <authorList>
            <person name="Gilroy R."/>
        </authorList>
    </citation>
    <scope>NUCLEOTIDE SEQUENCE</scope>
    <source>
        <strain evidence="1">ChiBcolR7-4860</strain>
    </source>
</reference>
<protein>
    <recommendedName>
        <fullName evidence="3">Alpha/beta hydrolase</fullName>
    </recommendedName>
</protein>
<gene>
    <name evidence="1" type="ORF">K8U73_03315</name>
</gene>
<evidence type="ECO:0000313" key="2">
    <source>
        <dbReference type="Proteomes" id="UP000786560"/>
    </source>
</evidence>
<evidence type="ECO:0008006" key="3">
    <source>
        <dbReference type="Google" id="ProtNLM"/>
    </source>
</evidence>
<reference evidence="1" key="1">
    <citation type="journal article" date="2021" name="PeerJ">
        <title>Extensive microbial diversity within the chicken gut microbiome revealed by metagenomics and culture.</title>
        <authorList>
            <person name="Gilroy R."/>
            <person name="Ravi A."/>
            <person name="Getino M."/>
            <person name="Pursley I."/>
            <person name="Horton D.L."/>
            <person name="Alikhan N.F."/>
            <person name="Baker D."/>
            <person name="Gharbi K."/>
            <person name="Hall N."/>
            <person name="Watson M."/>
            <person name="Adriaenssens E.M."/>
            <person name="Foster-Nyarko E."/>
            <person name="Jarju S."/>
            <person name="Secka A."/>
            <person name="Antonio M."/>
            <person name="Oren A."/>
            <person name="Chaudhuri R.R."/>
            <person name="La Ragione R."/>
            <person name="Hildebrand F."/>
            <person name="Pallen M.J."/>
        </authorList>
    </citation>
    <scope>NUCLEOTIDE SEQUENCE</scope>
    <source>
        <strain evidence="1">ChiBcolR7-4860</strain>
    </source>
</reference>
<dbReference type="AlphaFoldDB" id="A0A921LU56"/>
<dbReference type="RefSeq" id="WP_278710996.1">
    <property type="nucleotide sequence ID" value="NZ_DYUX01000013.1"/>
</dbReference>
<name>A0A921LU56_9BIFI</name>
<proteinExistence type="predicted"/>
<evidence type="ECO:0000313" key="1">
    <source>
        <dbReference type="EMBL" id="HJG41404.1"/>
    </source>
</evidence>
<accession>A0A921LU56</accession>
<sequence>MASKATNIQLLDNISDETIKKYLYAVGQFKLPSDIDTPNTQIIYFYGGKINEFVFRNVSKYIKKNYKNSITICLKGKGHCEDALLHSNEWIDRLDKYII</sequence>